<proteinExistence type="predicted"/>
<protein>
    <submittedName>
        <fullName evidence="1">Uncharacterized protein</fullName>
    </submittedName>
</protein>
<organism evidence="1">
    <name type="scientific">Anguilla anguilla</name>
    <name type="common">European freshwater eel</name>
    <name type="synonym">Muraena anguilla</name>
    <dbReference type="NCBI Taxonomy" id="7936"/>
    <lineage>
        <taxon>Eukaryota</taxon>
        <taxon>Metazoa</taxon>
        <taxon>Chordata</taxon>
        <taxon>Craniata</taxon>
        <taxon>Vertebrata</taxon>
        <taxon>Euteleostomi</taxon>
        <taxon>Actinopterygii</taxon>
        <taxon>Neopterygii</taxon>
        <taxon>Teleostei</taxon>
        <taxon>Anguilliformes</taxon>
        <taxon>Anguillidae</taxon>
        <taxon>Anguilla</taxon>
    </lineage>
</organism>
<reference evidence="1" key="2">
    <citation type="journal article" date="2015" name="Fish Shellfish Immunol.">
        <title>Early steps in the European eel (Anguilla anguilla)-Vibrio vulnificus interaction in the gills: Role of the RtxA13 toxin.</title>
        <authorList>
            <person name="Callol A."/>
            <person name="Pajuelo D."/>
            <person name="Ebbesson L."/>
            <person name="Teles M."/>
            <person name="MacKenzie S."/>
            <person name="Amaro C."/>
        </authorList>
    </citation>
    <scope>NUCLEOTIDE SEQUENCE</scope>
</reference>
<evidence type="ECO:0000313" key="1">
    <source>
        <dbReference type="EMBL" id="JAH87873.1"/>
    </source>
</evidence>
<reference evidence="1" key="1">
    <citation type="submission" date="2014-11" db="EMBL/GenBank/DDBJ databases">
        <authorList>
            <person name="Amaro Gonzalez C."/>
        </authorList>
    </citation>
    <scope>NUCLEOTIDE SEQUENCE</scope>
</reference>
<accession>A0A0E9WEG2</accession>
<dbReference type="AlphaFoldDB" id="A0A0E9WEG2"/>
<dbReference type="EMBL" id="GBXM01020704">
    <property type="protein sequence ID" value="JAH87873.1"/>
    <property type="molecule type" value="Transcribed_RNA"/>
</dbReference>
<sequence length="38" mass="4209">MGQVFRPLIKMQKQPGAAVSPLYSALIPLGLNSPKFYF</sequence>
<name>A0A0E9WEG2_ANGAN</name>